<evidence type="ECO:0000313" key="2">
    <source>
        <dbReference type="EMBL" id="MFC5411288.1"/>
    </source>
</evidence>
<sequence length="128" mass="14520">MLIPVPTTSSSVPSDSVLQLYFRGSRQHFFQTSDLICLQGDGNYTWLHWRNQPSIIMPKTLKQLASMLPADRFARVHRNSIVNCQYVESLERSKTGAGTVHLIDGTVLPISRRRWEIITNVLATVPIK</sequence>
<name>A0ABW0IFK3_9BACT</name>
<dbReference type="Proteomes" id="UP001596106">
    <property type="component" value="Unassembled WGS sequence"/>
</dbReference>
<evidence type="ECO:0000259" key="1">
    <source>
        <dbReference type="PROSITE" id="PS50930"/>
    </source>
</evidence>
<dbReference type="EMBL" id="JBHSMA010000006">
    <property type="protein sequence ID" value="MFC5411288.1"/>
    <property type="molecule type" value="Genomic_DNA"/>
</dbReference>
<organism evidence="2 3">
    <name type="scientific">Larkinella bovis</name>
    <dbReference type="NCBI Taxonomy" id="683041"/>
    <lineage>
        <taxon>Bacteria</taxon>
        <taxon>Pseudomonadati</taxon>
        <taxon>Bacteroidota</taxon>
        <taxon>Cytophagia</taxon>
        <taxon>Cytophagales</taxon>
        <taxon>Spirosomataceae</taxon>
        <taxon>Larkinella</taxon>
    </lineage>
</organism>
<dbReference type="Gene3D" id="2.40.50.1020">
    <property type="entry name" value="LytTr DNA-binding domain"/>
    <property type="match status" value="1"/>
</dbReference>
<dbReference type="PANTHER" id="PTHR37299:SF1">
    <property type="entry name" value="STAGE 0 SPORULATION PROTEIN A HOMOLOG"/>
    <property type="match status" value="1"/>
</dbReference>
<dbReference type="Pfam" id="PF04397">
    <property type="entry name" value="LytTR"/>
    <property type="match status" value="1"/>
</dbReference>
<dbReference type="InterPro" id="IPR046947">
    <property type="entry name" value="LytR-like"/>
</dbReference>
<keyword evidence="3" id="KW-1185">Reference proteome</keyword>
<dbReference type="RefSeq" id="WP_379848036.1">
    <property type="nucleotide sequence ID" value="NZ_JBHSMA010000006.1"/>
</dbReference>
<proteinExistence type="predicted"/>
<dbReference type="SMART" id="SM00850">
    <property type="entry name" value="LytTR"/>
    <property type="match status" value="1"/>
</dbReference>
<gene>
    <name evidence="2" type="ORF">ACFPMF_18345</name>
</gene>
<evidence type="ECO:0000313" key="3">
    <source>
        <dbReference type="Proteomes" id="UP001596106"/>
    </source>
</evidence>
<dbReference type="PROSITE" id="PS50930">
    <property type="entry name" value="HTH_LYTTR"/>
    <property type="match status" value="1"/>
</dbReference>
<dbReference type="PANTHER" id="PTHR37299">
    <property type="entry name" value="TRANSCRIPTIONAL REGULATOR-RELATED"/>
    <property type="match status" value="1"/>
</dbReference>
<protein>
    <submittedName>
        <fullName evidence="2">LytR/AlgR family response regulator transcription factor</fullName>
    </submittedName>
</protein>
<comment type="caution">
    <text evidence="2">The sequence shown here is derived from an EMBL/GenBank/DDBJ whole genome shotgun (WGS) entry which is preliminary data.</text>
</comment>
<accession>A0ABW0IFK3</accession>
<feature type="domain" description="HTH LytTR-type" evidence="1">
    <location>
        <begin position="20"/>
        <end position="114"/>
    </location>
</feature>
<dbReference type="InterPro" id="IPR007492">
    <property type="entry name" value="LytTR_DNA-bd_dom"/>
</dbReference>
<reference evidence="3" key="1">
    <citation type="journal article" date="2019" name="Int. J. Syst. Evol. Microbiol.">
        <title>The Global Catalogue of Microorganisms (GCM) 10K type strain sequencing project: providing services to taxonomists for standard genome sequencing and annotation.</title>
        <authorList>
            <consortium name="The Broad Institute Genomics Platform"/>
            <consortium name="The Broad Institute Genome Sequencing Center for Infectious Disease"/>
            <person name="Wu L."/>
            <person name="Ma J."/>
        </authorList>
    </citation>
    <scope>NUCLEOTIDE SEQUENCE [LARGE SCALE GENOMIC DNA]</scope>
    <source>
        <strain evidence="3">CCUG 55250</strain>
    </source>
</reference>